<dbReference type="Proteomes" id="UP001221566">
    <property type="component" value="Unassembled WGS sequence"/>
</dbReference>
<dbReference type="SMART" id="SM00062">
    <property type="entry name" value="PBPb"/>
    <property type="match status" value="1"/>
</dbReference>
<sequence length="259" mass="28164">MISKRVRNAVFPLLACLAGTAMAQGAPLRMGLEPFYPPFESKQADGQLVGFDIDVGKAICERMAAKCSWVETSFEGLIPGLKAKKFDAINSAMNITAKRRESIDFTAPIYIVPIQMVARRDSKLTPTVASLKGKTVGVLQGATQEDFVRKHWEKHGVKVVAYRDQAQIFLDLAAGRLDAGVQEAQTAMEGFLSKPQGKDFDFAGGVISDFATLGEGTGMGVRKGDPRKAELDKAIASLKQDGTLSKLSHKYFHRDIIAK</sequence>
<dbReference type="PANTHER" id="PTHR35936">
    <property type="entry name" value="MEMBRANE-BOUND LYTIC MUREIN TRANSGLYCOSYLASE F"/>
    <property type="match status" value="1"/>
</dbReference>
<proteinExistence type="inferred from homology"/>
<evidence type="ECO:0000259" key="6">
    <source>
        <dbReference type="SMART" id="SM00062"/>
    </source>
</evidence>
<feature type="signal peptide" evidence="5">
    <location>
        <begin position="1"/>
        <end position="23"/>
    </location>
</feature>
<reference evidence="7 10" key="2">
    <citation type="submission" date="2023-01" db="EMBL/GenBank/DDBJ databases">
        <title>Novel species of the genus Vogesella isolated from rivers.</title>
        <authorList>
            <person name="Lu H."/>
        </authorList>
    </citation>
    <scope>NUCLEOTIDE SEQUENCE [LARGE SCALE GENOMIC DNA]</scope>
    <source>
        <strain evidence="7 10">SH7W</strain>
    </source>
</reference>
<protein>
    <submittedName>
        <fullName evidence="7 8">ABC transporter substrate-binding protein</fullName>
    </submittedName>
</protein>
<dbReference type="PROSITE" id="PS01039">
    <property type="entry name" value="SBP_BACTERIAL_3"/>
    <property type="match status" value="1"/>
</dbReference>
<evidence type="ECO:0000256" key="4">
    <source>
        <dbReference type="RuleBase" id="RU003744"/>
    </source>
</evidence>
<accession>A0A495BAK2</accession>
<dbReference type="AlphaFoldDB" id="A0A495BAK2"/>
<keyword evidence="10" id="KW-1185">Reference proteome</keyword>
<dbReference type="Proteomes" id="UP000279384">
    <property type="component" value="Unassembled WGS sequence"/>
</dbReference>
<evidence type="ECO:0000313" key="9">
    <source>
        <dbReference type="Proteomes" id="UP000279384"/>
    </source>
</evidence>
<evidence type="ECO:0000313" key="7">
    <source>
        <dbReference type="EMBL" id="MDC7691065.1"/>
    </source>
</evidence>
<dbReference type="Pfam" id="PF00497">
    <property type="entry name" value="SBP_bac_3"/>
    <property type="match status" value="1"/>
</dbReference>
<name>A0A495BAK2_VOGIN</name>
<dbReference type="InterPro" id="IPR001638">
    <property type="entry name" value="Solute-binding_3/MltF_N"/>
</dbReference>
<reference evidence="8 9" key="1">
    <citation type="submission" date="2018-10" db="EMBL/GenBank/DDBJ databases">
        <title>Genomic Encyclopedia of Type Strains, Phase IV (KMG-IV): sequencing the most valuable type-strain genomes for metagenomic binning, comparative biology and taxonomic classification.</title>
        <authorList>
            <person name="Goeker M."/>
        </authorList>
    </citation>
    <scope>NUCLEOTIDE SEQUENCE [LARGE SCALE GENOMIC DNA]</scope>
    <source>
        <strain evidence="8 9">DSM 3303</strain>
    </source>
</reference>
<gene>
    <name evidence="8" type="ORF">C8E02_2654</name>
    <name evidence="7" type="ORF">PQU93_09750</name>
</gene>
<evidence type="ECO:0000256" key="1">
    <source>
        <dbReference type="ARBA" id="ARBA00004196"/>
    </source>
</evidence>
<keyword evidence="3 5" id="KW-0732">Signal</keyword>
<dbReference type="RefSeq" id="WP_120811302.1">
    <property type="nucleotide sequence ID" value="NZ_JAQQKY010000005.1"/>
</dbReference>
<dbReference type="Gene3D" id="3.40.190.10">
    <property type="entry name" value="Periplasmic binding protein-like II"/>
    <property type="match status" value="2"/>
</dbReference>
<comment type="similarity">
    <text evidence="2 4">Belongs to the bacterial solute-binding protein 3 family.</text>
</comment>
<evidence type="ECO:0000313" key="10">
    <source>
        <dbReference type="Proteomes" id="UP001221566"/>
    </source>
</evidence>
<dbReference type="InterPro" id="IPR018313">
    <property type="entry name" value="SBP_3_CS"/>
</dbReference>
<dbReference type="CDD" id="cd13703">
    <property type="entry name" value="PBP2_HisJ_LAO"/>
    <property type="match status" value="1"/>
</dbReference>
<dbReference type="PANTHER" id="PTHR35936:SF13">
    <property type="entry name" value="HISTIDINE-BINDING PERIPLASMIC PROTEIN"/>
    <property type="match status" value="1"/>
</dbReference>
<comment type="subcellular location">
    <subcellularLocation>
        <location evidence="1">Cell envelope</location>
    </subcellularLocation>
</comment>
<dbReference type="EMBL" id="RBID01000016">
    <property type="protein sequence ID" value="RKQ57194.1"/>
    <property type="molecule type" value="Genomic_DNA"/>
</dbReference>
<feature type="chain" id="PRO_5019780764" evidence="5">
    <location>
        <begin position="24"/>
        <end position="259"/>
    </location>
</feature>
<evidence type="ECO:0000256" key="5">
    <source>
        <dbReference type="SAM" id="SignalP"/>
    </source>
</evidence>
<comment type="caution">
    <text evidence="8">The sequence shown here is derived from an EMBL/GenBank/DDBJ whole genome shotgun (WGS) entry which is preliminary data.</text>
</comment>
<evidence type="ECO:0000313" key="8">
    <source>
        <dbReference type="EMBL" id="RKQ57194.1"/>
    </source>
</evidence>
<evidence type="ECO:0000256" key="2">
    <source>
        <dbReference type="ARBA" id="ARBA00010333"/>
    </source>
</evidence>
<dbReference type="SUPFAM" id="SSF53850">
    <property type="entry name" value="Periplasmic binding protein-like II"/>
    <property type="match status" value="1"/>
</dbReference>
<dbReference type="GO" id="GO:0030313">
    <property type="term" value="C:cell envelope"/>
    <property type="evidence" value="ECO:0007669"/>
    <property type="project" value="UniProtKB-SubCell"/>
</dbReference>
<evidence type="ECO:0000256" key="3">
    <source>
        <dbReference type="ARBA" id="ARBA00022729"/>
    </source>
</evidence>
<dbReference type="EMBL" id="JAQQKY010000005">
    <property type="protein sequence ID" value="MDC7691065.1"/>
    <property type="molecule type" value="Genomic_DNA"/>
</dbReference>
<feature type="domain" description="Solute-binding protein family 3/N-terminal" evidence="6">
    <location>
        <begin position="27"/>
        <end position="255"/>
    </location>
</feature>
<organism evidence="8 9">
    <name type="scientific">Vogesella indigofera</name>
    <name type="common">Pseudomonas indigofera</name>
    <dbReference type="NCBI Taxonomy" id="45465"/>
    <lineage>
        <taxon>Bacteria</taxon>
        <taxon>Pseudomonadati</taxon>
        <taxon>Pseudomonadota</taxon>
        <taxon>Betaproteobacteria</taxon>
        <taxon>Neisseriales</taxon>
        <taxon>Chromobacteriaceae</taxon>
        <taxon>Vogesella</taxon>
    </lineage>
</organism>